<dbReference type="AlphaFoldDB" id="A0AAD5RRI5"/>
<dbReference type="EMBL" id="JAKWBI020000295">
    <property type="protein sequence ID" value="KAJ2897097.1"/>
    <property type="molecule type" value="Genomic_DNA"/>
</dbReference>
<dbReference type="Proteomes" id="UP001201980">
    <property type="component" value="Unassembled WGS sequence"/>
</dbReference>
<proteinExistence type="predicted"/>
<gene>
    <name evidence="1" type="ORF">MKZ38_004976</name>
</gene>
<sequence length="252" mass="27637">MATAVLSPMAIPGLHTPPSRKDLEKAALAYNLLPDDKDQPEISPVHLEEIKKIIVSHDVQEKFGIHVVHGHLLVDQGKVMHGTAMTRLRGCWTRPTDISGLDVGNIHGHIFALSPNGQFQAYEYRQEGPPPMSPNDNAFVAALKAYLQNHGLGSLIGLQVLNEDKDKQLQEFVLGDNNGAVMLDAEDTRITESCRVTGYVVIKTEESGVTELKGNETHTPTIRQTHQVFTDGKPLPDEKSLMDALRADGVID</sequence>
<name>A0AAD5RRI5_9PEZI</name>
<comment type="caution">
    <text evidence="1">The sequence shown here is derived from an EMBL/GenBank/DDBJ whole genome shotgun (WGS) entry which is preliminary data.</text>
</comment>
<protein>
    <submittedName>
        <fullName evidence="1">Uncharacterized protein</fullName>
    </submittedName>
</protein>
<organism evidence="1 2">
    <name type="scientific">Zalerion maritima</name>
    <dbReference type="NCBI Taxonomy" id="339359"/>
    <lineage>
        <taxon>Eukaryota</taxon>
        <taxon>Fungi</taxon>
        <taxon>Dikarya</taxon>
        <taxon>Ascomycota</taxon>
        <taxon>Pezizomycotina</taxon>
        <taxon>Sordariomycetes</taxon>
        <taxon>Lulworthiomycetidae</taxon>
        <taxon>Lulworthiales</taxon>
        <taxon>Lulworthiaceae</taxon>
        <taxon>Zalerion</taxon>
    </lineage>
</organism>
<accession>A0AAD5RRI5</accession>
<keyword evidence="2" id="KW-1185">Reference proteome</keyword>
<evidence type="ECO:0000313" key="2">
    <source>
        <dbReference type="Proteomes" id="UP001201980"/>
    </source>
</evidence>
<reference evidence="1" key="1">
    <citation type="submission" date="2022-07" db="EMBL/GenBank/DDBJ databases">
        <title>Draft genome sequence of Zalerion maritima ATCC 34329, a (micro)plastics degrading marine fungus.</title>
        <authorList>
            <person name="Paco A."/>
            <person name="Goncalves M.F.M."/>
            <person name="Rocha-Santos T.A.P."/>
            <person name="Alves A."/>
        </authorList>
    </citation>
    <scope>NUCLEOTIDE SEQUENCE</scope>
    <source>
        <strain evidence="1">ATCC 34329</strain>
    </source>
</reference>
<evidence type="ECO:0000313" key="1">
    <source>
        <dbReference type="EMBL" id="KAJ2897097.1"/>
    </source>
</evidence>